<protein>
    <submittedName>
        <fullName evidence="1">Uncharacterized protein</fullName>
    </submittedName>
</protein>
<sequence>MRQYTFGRNLRSWSGSLVYASRPKPPFKRTRTNTSKVAAWY</sequence>
<dbReference type="AlphaFoldDB" id="A0A087UAN1"/>
<feature type="non-terminal residue" evidence="1">
    <location>
        <position position="41"/>
    </location>
</feature>
<dbReference type="Proteomes" id="UP000054359">
    <property type="component" value="Unassembled WGS sequence"/>
</dbReference>
<reference evidence="1 2" key="1">
    <citation type="submission" date="2013-11" db="EMBL/GenBank/DDBJ databases">
        <title>Genome sequencing of Stegodyphus mimosarum.</title>
        <authorList>
            <person name="Bechsgaard J."/>
        </authorList>
    </citation>
    <scope>NUCLEOTIDE SEQUENCE [LARGE SCALE GENOMIC DNA]</scope>
</reference>
<evidence type="ECO:0000313" key="1">
    <source>
        <dbReference type="EMBL" id="KFM74420.1"/>
    </source>
</evidence>
<dbReference type="EMBL" id="KK119031">
    <property type="protein sequence ID" value="KFM74420.1"/>
    <property type="molecule type" value="Genomic_DNA"/>
</dbReference>
<evidence type="ECO:0000313" key="2">
    <source>
        <dbReference type="Proteomes" id="UP000054359"/>
    </source>
</evidence>
<organism evidence="1 2">
    <name type="scientific">Stegodyphus mimosarum</name>
    <name type="common">African social velvet spider</name>
    <dbReference type="NCBI Taxonomy" id="407821"/>
    <lineage>
        <taxon>Eukaryota</taxon>
        <taxon>Metazoa</taxon>
        <taxon>Ecdysozoa</taxon>
        <taxon>Arthropoda</taxon>
        <taxon>Chelicerata</taxon>
        <taxon>Arachnida</taxon>
        <taxon>Araneae</taxon>
        <taxon>Araneomorphae</taxon>
        <taxon>Entelegynae</taxon>
        <taxon>Eresoidea</taxon>
        <taxon>Eresidae</taxon>
        <taxon>Stegodyphus</taxon>
    </lineage>
</organism>
<accession>A0A087UAN1</accession>
<keyword evidence="2" id="KW-1185">Reference proteome</keyword>
<gene>
    <name evidence="1" type="ORF">X975_24772</name>
</gene>
<proteinExistence type="predicted"/>
<name>A0A087UAN1_STEMI</name>